<gene>
    <name evidence="3" type="ORF">DLJ53_09340</name>
</gene>
<accession>A0A8B2NV61</accession>
<dbReference type="RefSeq" id="WP_111344584.1">
    <property type="nucleotide sequence ID" value="NZ_QHHQ01000002.1"/>
</dbReference>
<protein>
    <recommendedName>
        <fullName evidence="5">CopL family metal-binding regulatory protein</fullName>
    </recommendedName>
</protein>
<dbReference type="EMBL" id="QHHQ01000002">
    <property type="protein sequence ID" value="RAI01613.1"/>
    <property type="molecule type" value="Genomic_DNA"/>
</dbReference>
<proteinExistence type="predicted"/>
<evidence type="ECO:0000313" key="4">
    <source>
        <dbReference type="Proteomes" id="UP000249590"/>
    </source>
</evidence>
<feature type="signal peptide" evidence="2">
    <location>
        <begin position="1"/>
        <end position="25"/>
    </location>
</feature>
<evidence type="ECO:0000313" key="3">
    <source>
        <dbReference type="EMBL" id="RAI01613.1"/>
    </source>
</evidence>
<evidence type="ECO:0000256" key="1">
    <source>
        <dbReference type="SAM" id="MobiDB-lite"/>
    </source>
</evidence>
<evidence type="ECO:0000256" key="2">
    <source>
        <dbReference type="SAM" id="SignalP"/>
    </source>
</evidence>
<dbReference type="AlphaFoldDB" id="A0A8B2NV61"/>
<dbReference type="Proteomes" id="UP000249590">
    <property type="component" value="Unassembled WGS sequence"/>
</dbReference>
<name>A0A8B2NV61_9HYPH</name>
<organism evidence="3 4">
    <name type="scientific">Acuticoccus sediminis</name>
    <dbReference type="NCBI Taxonomy" id="2184697"/>
    <lineage>
        <taxon>Bacteria</taxon>
        <taxon>Pseudomonadati</taxon>
        <taxon>Pseudomonadota</taxon>
        <taxon>Alphaproteobacteria</taxon>
        <taxon>Hyphomicrobiales</taxon>
        <taxon>Amorphaceae</taxon>
        <taxon>Acuticoccus</taxon>
    </lineage>
</organism>
<comment type="caution">
    <text evidence="3">The sequence shown here is derived from an EMBL/GenBank/DDBJ whole genome shotgun (WGS) entry which is preliminary data.</text>
</comment>
<keyword evidence="2" id="KW-0732">Signal</keyword>
<feature type="region of interest" description="Disordered" evidence="1">
    <location>
        <begin position="134"/>
        <end position="157"/>
    </location>
</feature>
<sequence>MSVLRRLIIALAILGSLSPTQGAMAMSSAGHRTEAAAATGGCNAEKAHHPRDGGHRMVGHAMAHGTDDGTGHDMDHAAMHGGAMQHAAHGMISPPCATETADHDGSCCDPGACCPAADLVVLRLAERERVRGFSPVLPEKTGNDASPPAFERPPRSH</sequence>
<evidence type="ECO:0008006" key="5">
    <source>
        <dbReference type="Google" id="ProtNLM"/>
    </source>
</evidence>
<reference evidence="3 4" key="1">
    <citation type="submission" date="2018-05" db="EMBL/GenBank/DDBJ databases">
        <title>Acuticoccus sediminis sp. nov., isolated from deep-sea sediment of Indian Ocean.</title>
        <authorList>
            <person name="Liu X."/>
            <person name="Lai Q."/>
            <person name="Du Y."/>
            <person name="Sun F."/>
            <person name="Zhang X."/>
            <person name="Wang S."/>
            <person name="Shao Z."/>
        </authorList>
    </citation>
    <scope>NUCLEOTIDE SEQUENCE [LARGE SCALE GENOMIC DNA]</scope>
    <source>
        <strain evidence="3 4">PTG4-2</strain>
    </source>
</reference>
<feature type="chain" id="PRO_5032504863" description="CopL family metal-binding regulatory protein" evidence="2">
    <location>
        <begin position="26"/>
        <end position="157"/>
    </location>
</feature>
<keyword evidence="4" id="KW-1185">Reference proteome</keyword>